<comment type="caution">
    <text evidence="2">The sequence shown here is derived from an EMBL/GenBank/DDBJ whole genome shotgun (WGS) entry which is preliminary data.</text>
</comment>
<keyword evidence="1" id="KW-1133">Transmembrane helix</keyword>
<sequence>MALGRKVLTCVAIKGLTMCCVLFYCVLCVCFTVCLHCRVMQSSVQELTGKRTVLFTYSSLPPSVMLLDHQVPASNHRLGPSD</sequence>
<evidence type="ECO:0008006" key="4">
    <source>
        <dbReference type="Google" id="ProtNLM"/>
    </source>
</evidence>
<evidence type="ECO:0000313" key="2">
    <source>
        <dbReference type="EMBL" id="CAI9573959.1"/>
    </source>
</evidence>
<keyword evidence="1" id="KW-0812">Transmembrane</keyword>
<name>A0ABN9DMV7_9NEOB</name>
<keyword evidence="1" id="KW-0472">Membrane</keyword>
<protein>
    <recommendedName>
        <fullName evidence="4">Secreted protein</fullName>
    </recommendedName>
</protein>
<gene>
    <name evidence="2" type="ORF">SPARVUS_LOCUS7849676</name>
</gene>
<dbReference type="Proteomes" id="UP001162483">
    <property type="component" value="Unassembled WGS sequence"/>
</dbReference>
<keyword evidence="3" id="KW-1185">Reference proteome</keyword>
<accession>A0ABN9DMV7</accession>
<organism evidence="2 3">
    <name type="scientific">Staurois parvus</name>
    <dbReference type="NCBI Taxonomy" id="386267"/>
    <lineage>
        <taxon>Eukaryota</taxon>
        <taxon>Metazoa</taxon>
        <taxon>Chordata</taxon>
        <taxon>Craniata</taxon>
        <taxon>Vertebrata</taxon>
        <taxon>Euteleostomi</taxon>
        <taxon>Amphibia</taxon>
        <taxon>Batrachia</taxon>
        <taxon>Anura</taxon>
        <taxon>Neobatrachia</taxon>
        <taxon>Ranoidea</taxon>
        <taxon>Ranidae</taxon>
        <taxon>Staurois</taxon>
    </lineage>
</organism>
<proteinExistence type="predicted"/>
<feature type="transmembrane region" description="Helical" evidence="1">
    <location>
        <begin position="12"/>
        <end position="35"/>
    </location>
</feature>
<evidence type="ECO:0000256" key="1">
    <source>
        <dbReference type="SAM" id="Phobius"/>
    </source>
</evidence>
<reference evidence="2" key="1">
    <citation type="submission" date="2023-05" db="EMBL/GenBank/DDBJ databases">
        <authorList>
            <person name="Stuckert A."/>
        </authorList>
    </citation>
    <scope>NUCLEOTIDE SEQUENCE</scope>
</reference>
<dbReference type="EMBL" id="CATNWA010014613">
    <property type="protein sequence ID" value="CAI9573959.1"/>
    <property type="molecule type" value="Genomic_DNA"/>
</dbReference>
<evidence type="ECO:0000313" key="3">
    <source>
        <dbReference type="Proteomes" id="UP001162483"/>
    </source>
</evidence>